<proteinExistence type="predicted"/>
<organism evidence="1 2">
    <name type="scientific">Gryllus longicercus</name>
    <dbReference type="NCBI Taxonomy" id="2509291"/>
    <lineage>
        <taxon>Eukaryota</taxon>
        <taxon>Metazoa</taxon>
        <taxon>Ecdysozoa</taxon>
        <taxon>Arthropoda</taxon>
        <taxon>Hexapoda</taxon>
        <taxon>Insecta</taxon>
        <taxon>Pterygota</taxon>
        <taxon>Neoptera</taxon>
        <taxon>Polyneoptera</taxon>
        <taxon>Orthoptera</taxon>
        <taxon>Ensifera</taxon>
        <taxon>Gryllidea</taxon>
        <taxon>Grylloidea</taxon>
        <taxon>Gryllidae</taxon>
        <taxon>Gryllinae</taxon>
        <taxon>Gryllus</taxon>
    </lineage>
</organism>
<name>A0AAN9VLW5_9ORTH</name>
<dbReference type="AlphaFoldDB" id="A0AAN9VLW5"/>
<reference evidence="1 2" key="1">
    <citation type="submission" date="2024-03" db="EMBL/GenBank/DDBJ databases">
        <title>The genome assembly and annotation of the cricket Gryllus longicercus Weissman &amp; Gray.</title>
        <authorList>
            <person name="Szrajer S."/>
            <person name="Gray D."/>
            <person name="Ylla G."/>
        </authorList>
    </citation>
    <scope>NUCLEOTIDE SEQUENCE [LARGE SCALE GENOMIC DNA]</scope>
    <source>
        <strain evidence="1">DAG 2021-001</strain>
        <tissue evidence="1">Whole body minus gut</tissue>
    </source>
</reference>
<gene>
    <name evidence="1" type="ORF">R5R35_008726</name>
</gene>
<dbReference type="Proteomes" id="UP001378592">
    <property type="component" value="Unassembled WGS sequence"/>
</dbReference>
<protein>
    <submittedName>
        <fullName evidence="1">Uncharacterized protein</fullName>
    </submittedName>
</protein>
<evidence type="ECO:0000313" key="2">
    <source>
        <dbReference type="Proteomes" id="UP001378592"/>
    </source>
</evidence>
<evidence type="ECO:0000313" key="1">
    <source>
        <dbReference type="EMBL" id="KAK7864922.1"/>
    </source>
</evidence>
<dbReference type="EMBL" id="JAZDUA010000190">
    <property type="protein sequence ID" value="KAK7864922.1"/>
    <property type="molecule type" value="Genomic_DNA"/>
</dbReference>
<comment type="caution">
    <text evidence="1">The sequence shown here is derived from an EMBL/GenBank/DDBJ whole genome shotgun (WGS) entry which is preliminary data.</text>
</comment>
<accession>A0AAN9VLW5</accession>
<keyword evidence="2" id="KW-1185">Reference proteome</keyword>
<sequence length="129" mass="15625">MYQFDMPKEPVTRKRRLNVNFEVMAGRCFEEAVKKLNVFHNPNLLPVEIQFLMSLYVLMDIIVKQRWNWCALLNFSERHRLLSSRSLRYDESTLTNVKSTKQKEIWDLIIEQLSDRFSELQLRDRENDE</sequence>